<proteinExistence type="inferred from homology"/>
<keyword evidence="3 11" id="KW-1134">Transmembrane beta strand</keyword>
<dbReference type="InterPro" id="IPR036942">
    <property type="entry name" value="Beta-barrel_TonB_sf"/>
</dbReference>
<evidence type="ECO:0000256" key="12">
    <source>
        <dbReference type="RuleBase" id="RU003357"/>
    </source>
</evidence>
<comment type="caution">
    <text evidence="16">The sequence shown here is derived from an EMBL/GenBank/DDBJ whole genome shotgun (WGS) entry which is preliminary data.</text>
</comment>
<organism evidence="16 17">
    <name type="scientific">Sphingomonas glacialis</name>
    <dbReference type="NCBI Taxonomy" id="658225"/>
    <lineage>
        <taxon>Bacteria</taxon>
        <taxon>Pseudomonadati</taxon>
        <taxon>Pseudomonadota</taxon>
        <taxon>Alphaproteobacteria</taxon>
        <taxon>Sphingomonadales</taxon>
        <taxon>Sphingomonadaceae</taxon>
        <taxon>Sphingomonas</taxon>
    </lineage>
</organism>
<evidence type="ECO:0000256" key="7">
    <source>
        <dbReference type="ARBA" id="ARBA00023065"/>
    </source>
</evidence>
<evidence type="ECO:0000259" key="15">
    <source>
        <dbReference type="Pfam" id="PF07715"/>
    </source>
</evidence>
<name>A0A502FGE8_9SPHN</name>
<feature type="signal peptide" evidence="13">
    <location>
        <begin position="1"/>
        <end position="24"/>
    </location>
</feature>
<comment type="similarity">
    <text evidence="11 12">Belongs to the TonB-dependent receptor family.</text>
</comment>
<keyword evidence="8 12" id="KW-0798">TonB box</keyword>
<dbReference type="Proteomes" id="UP000319931">
    <property type="component" value="Unassembled WGS sequence"/>
</dbReference>
<dbReference type="PROSITE" id="PS52016">
    <property type="entry name" value="TONB_DEPENDENT_REC_3"/>
    <property type="match status" value="1"/>
</dbReference>
<dbReference type="InterPro" id="IPR000531">
    <property type="entry name" value="Beta-barrel_TonB"/>
</dbReference>
<keyword evidence="6" id="KW-0408">Iron</keyword>
<keyword evidence="5 11" id="KW-0812">Transmembrane</keyword>
<keyword evidence="7" id="KW-0406">Ion transport</keyword>
<feature type="domain" description="TonB-dependent receptor plug" evidence="15">
    <location>
        <begin position="59"/>
        <end position="164"/>
    </location>
</feature>
<evidence type="ECO:0000256" key="13">
    <source>
        <dbReference type="SAM" id="SignalP"/>
    </source>
</evidence>
<evidence type="ECO:0000313" key="17">
    <source>
        <dbReference type="Proteomes" id="UP000319931"/>
    </source>
</evidence>
<evidence type="ECO:0000256" key="6">
    <source>
        <dbReference type="ARBA" id="ARBA00023004"/>
    </source>
</evidence>
<keyword evidence="10 11" id="KW-0998">Cell outer membrane</keyword>
<evidence type="ECO:0008006" key="18">
    <source>
        <dbReference type="Google" id="ProtNLM"/>
    </source>
</evidence>
<evidence type="ECO:0000256" key="5">
    <source>
        <dbReference type="ARBA" id="ARBA00022692"/>
    </source>
</evidence>
<gene>
    <name evidence="16" type="ORF">EAH76_21090</name>
</gene>
<evidence type="ECO:0000256" key="2">
    <source>
        <dbReference type="ARBA" id="ARBA00022448"/>
    </source>
</evidence>
<evidence type="ECO:0000256" key="11">
    <source>
        <dbReference type="PROSITE-ProRule" id="PRU01360"/>
    </source>
</evidence>
<keyword evidence="13" id="KW-0732">Signal</keyword>
<dbReference type="EMBL" id="RCZC01000009">
    <property type="protein sequence ID" value="TPG48302.1"/>
    <property type="molecule type" value="Genomic_DNA"/>
</dbReference>
<evidence type="ECO:0000313" key="16">
    <source>
        <dbReference type="EMBL" id="TPG48302.1"/>
    </source>
</evidence>
<dbReference type="Pfam" id="PF07715">
    <property type="entry name" value="Plug"/>
    <property type="match status" value="1"/>
</dbReference>
<feature type="chain" id="PRO_5021361282" description="TonB-dependent receptor" evidence="13">
    <location>
        <begin position="25"/>
        <end position="774"/>
    </location>
</feature>
<evidence type="ECO:0000256" key="10">
    <source>
        <dbReference type="ARBA" id="ARBA00023237"/>
    </source>
</evidence>
<feature type="domain" description="TonB-dependent receptor-like beta-barrel" evidence="14">
    <location>
        <begin position="300"/>
        <end position="728"/>
    </location>
</feature>
<dbReference type="AlphaFoldDB" id="A0A502FGE8"/>
<dbReference type="GO" id="GO:0009279">
    <property type="term" value="C:cell outer membrane"/>
    <property type="evidence" value="ECO:0007669"/>
    <property type="project" value="UniProtKB-SubCell"/>
</dbReference>
<dbReference type="GO" id="GO:0006826">
    <property type="term" value="P:iron ion transport"/>
    <property type="evidence" value="ECO:0007669"/>
    <property type="project" value="UniProtKB-KW"/>
</dbReference>
<keyword evidence="2 11" id="KW-0813">Transport</keyword>
<dbReference type="PANTHER" id="PTHR32552:SF81">
    <property type="entry name" value="TONB-DEPENDENT OUTER MEMBRANE RECEPTOR"/>
    <property type="match status" value="1"/>
</dbReference>
<dbReference type="Pfam" id="PF00593">
    <property type="entry name" value="TonB_dep_Rec_b-barrel"/>
    <property type="match status" value="1"/>
</dbReference>
<keyword evidence="4" id="KW-0410">Iron transport</keyword>
<evidence type="ECO:0000256" key="8">
    <source>
        <dbReference type="ARBA" id="ARBA00023077"/>
    </source>
</evidence>
<sequence>MLNRTLLICASTIALTVAMSPATAQTAPASSAVDTGGAAAPDSEPGDIVVTAQRRTERLQDVPIAVTALSAADLNRLHANDVSRVALVTPGFTWGQQGSDSFPAIRGVRTSLVSAQNDPVIGYYLDGIYQSRTQQQSLPIFDVGRIEVQRGPQGTLYGRNTFGGNISVVTAEPTKVLAAALNADFGNYASKRIDGFVNLPISDTLQLRVAGVFQKHDGYVRSTTPGVRLVDNDENAQRVSLKWKPTSELEVQLHAGHWQRDDAGAGSYGYKVAGTLINPATGYQSINGVPYAVNPSVHNGTAIVKGVDIGVPVTGGAYTNDWDYQPFEHILENYVSGTASYDFGPVTLRSITGYTFFRSHRSADNDQSSVIFQAPAAGFGSGIQEPNTRARTFTQEVQLASTATTPLQWIVGGYYLHDDIFETYQQKITAPNSTVTGFRADAALKTDAYAAYAQASYFIVPDKVRIIGGIRYSSEKKAFNFADFADAAPNTYNFITPYSVTSGAPSFDSTTWRAGLQYTPDRNTMLYATASTGFASGGVNDTGGSAVIPASYAPQKVNAYEAGLKNRFLAGKLQTELSVFYNRYSNLQINVYTPLVSYFGSAGKARSYGAELAVRSLPITNLHVDASLAYLNAQYTQYISGNNFYGASNGQDPVSVNLAGKRVPMSPRFKSTVQVYYDLDLGNAGVIAPYVNWLHSTSYYTTDFNTVLDRQGEYNLIDLSLRWTEKSGKYYVEGYGNNVFGKPVLYSAVVGRSQRVQVSYGPPATYGIRAGVRF</sequence>
<dbReference type="InterPro" id="IPR012910">
    <property type="entry name" value="Plug_dom"/>
</dbReference>
<evidence type="ECO:0000256" key="4">
    <source>
        <dbReference type="ARBA" id="ARBA00022496"/>
    </source>
</evidence>
<dbReference type="PANTHER" id="PTHR32552">
    <property type="entry name" value="FERRICHROME IRON RECEPTOR-RELATED"/>
    <property type="match status" value="1"/>
</dbReference>
<protein>
    <recommendedName>
        <fullName evidence="18">TonB-dependent receptor</fullName>
    </recommendedName>
</protein>
<dbReference type="OrthoDB" id="7208812at2"/>
<keyword evidence="17" id="KW-1185">Reference proteome</keyword>
<accession>A0A502FGE8</accession>
<dbReference type="SUPFAM" id="SSF56935">
    <property type="entry name" value="Porins"/>
    <property type="match status" value="1"/>
</dbReference>
<evidence type="ECO:0000259" key="14">
    <source>
        <dbReference type="Pfam" id="PF00593"/>
    </source>
</evidence>
<dbReference type="InterPro" id="IPR039426">
    <property type="entry name" value="TonB-dep_rcpt-like"/>
</dbReference>
<evidence type="ECO:0000256" key="3">
    <source>
        <dbReference type="ARBA" id="ARBA00022452"/>
    </source>
</evidence>
<comment type="subcellular location">
    <subcellularLocation>
        <location evidence="1 11">Cell outer membrane</location>
        <topology evidence="1 11">Multi-pass membrane protein</topology>
    </subcellularLocation>
</comment>
<dbReference type="Gene3D" id="2.40.170.20">
    <property type="entry name" value="TonB-dependent receptor, beta-barrel domain"/>
    <property type="match status" value="1"/>
</dbReference>
<reference evidence="16 17" key="1">
    <citation type="journal article" date="2019" name="Environ. Microbiol.">
        <title>Species interactions and distinct microbial communities in high Arctic permafrost affected cryosols are associated with the CH4 and CO2 gas fluxes.</title>
        <authorList>
            <person name="Altshuler I."/>
            <person name="Hamel J."/>
            <person name="Turney S."/>
            <person name="Magnuson E."/>
            <person name="Levesque R."/>
            <person name="Greer C."/>
            <person name="Whyte L.G."/>
        </authorList>
    </citation>
    <scope>NUCLEOTIDE SEQUENCE [LARGE SCALE GENOMIC DNA]</scope>
    <source>
        <strain evidence="16 17">E6.1</strain>
    </source>
</reference>
<evidence type="ECO:0000256" key="9">
    <source>
        <dbReference type="ARBA" id="ARBA00023136"/>
    </source>
</evidence>
<keyword evidence="9 11" id="KW-0472">Membrane</keyword>
<evidence type="ECO:0000256" key="1">
    <source>
        <dbReference type="ARBA" id="ARBA00004571"/>
    </source>
</evidence>